<evidence type="ECO:0000313" key="3">
    <source>
        <dbReference type="Proteomes" id="UP001232973"/>
    </source>
</evidence>
<name>A0ABT9XHE2_9BACL</name>
<dbReference type="EMBL" id="JAUSTP010000010">
    <property type="protein sequence ID" value="MDQ0189730.1"/>
    <property type="molecule type" value="Genomic_DNA"/>
</dbReference>
<evidence type="ECO:0000313" key="2">
    <source>
        <dbReference type="EMBL" id="MDQ0189730.1"/>
    </source>
</evidence>
<protein>
    <submittedName>
        <fullName evidence="2">Uncharacterized protein</fullName>
    </submittedName>
</protein>
<comment type="caution">
    <text evidence="2">The sequence shown here is derived from an EMBL/GenBank/DDBJ whole genome shotgun (WGS) entry which is preliminary data.</text>
</comment>
<keyword evidence="1" id="KW-0472">Membrane</keyword>
<dbReference type="RefSeq" id="WP_274456718.1">
    <property type="nucleotide sequence ID" value="NZ_CP067097.1"/>
</dbReference>
<proteinExistence type="predicted"/>
<feature type="transmembrane region" description="Helical" evidence="1">
    <location>
        <begin position="47"/>
        <end position="63"/>
    </location>
</feature>
<organism evidence="2 3">
    <name type="scientific">Alicyclobacillus cycloheptanicus</name>
    <dbReference type="NCBI Taxonomy" id="1457"/>
    <lineage>
        <taxon>Bacteria</taxon>
        <taxon>Bacillati</taxon>
        <taxon>Bacillota</taxon>
        <taxon>Bacilli</taxon>
        <taxon>Bacillales</taxon>
        <taxon>Alicyclobacillaceae</taxon>
        <taxon>Alicyclobacillus</taxon>
    </lineage>
</organism>
<keyword evidence="1" id="KW-1133">Transmembrane helix</keyword>
<keyword evidence="3" id="KW-1185">Reference proteome</keyword>
<keyword evidence="1" id="KW-0812">Transmembrane</keyword>
<sequence>MSIGHLVDDDERFFESSVAGADERLIVEEVEEPAVAVRAVPSTSREITFILAFLILVGIFMVLI</sequence>
<dbReference type="Proteomes" id="UP001232973">
    <property type="component" value="Unassembled WGS sequence"/>
</dbReference>
<gene>
    <name evidence="2" type="ORF">J2S03_001577</name>
</gene>
<evidence type="ECO:0000256" key="1">
    <source>
        <dbReference type="SAM" id="Phobius"/>
    </source>
</evidence>
<accession>A0ABT9XHE2</accession>
<reference evidence="2 3" key="1">
    <citation type="submission" date="2023-07" db="EMBL/GenBank/DDBJ databases">
        <title>Genomic Encyclopedia of Type Strains, Phase IV (KMG-IV): sequencing the most valuable type-strain genomes for metagenomic binning, comparative biology and taxonomic classification.</title>
        <authorList>
            <person name="Goeker M."/>
        </authorList>
    </citation>
    <scope>NUCLEOTIDE SEQUENCE [LARGE SCALE GENOMIC DNA]</scope>
    <source>
        <strain evidence="2 3">DSM 4006</strain>
    </source>
</reference>